<dbReference type="EMBL" id="DYUX01000013">
    <property type="protein sequence ID" value="HJG41534.1"/>
    <property type="molecule type" value="Genomic_DNA"/>
</dbReference>
<accession>A0A921IX23</accession>
<gene>
    <name evidence="1" type="ORF">K8U73_03990</name>
</gene>
<reference evidence="1" key="1">
    <citation type="journal article" date="2021" name="PeerJ">
        <title>Extensive microbial diversity within the chicken gut microbiome revealed by metagenomics and culture.</title>
        <authorList>
            <person name="Gilroy R."/>
            <person name="Ravi A."/>
            <person name="Getino M."/>
            <person name="Pursley I."/>
            <person name="Horton D.L."/>
            <person name="Alikhan N.F."/>
            <person name="Baker D."/>
            <person name="Gharbi K."/>
            <person name="Hall N."/>
            <person name="Watson M."/>
            <person name="Adriaenssens E.M."/>
            <person name="Foster-Nyarko E."/>
            <person name="Jarju S."/>
            <person name="Secka A."/>
            <person name="Antonio M."/>
            <person name="Oren A."/>
            <person name="Chaudhuri R.R."/>
            <person name="La Ragione R."/>
            <person name="Hildebrand F."/>
            <person name="Pallen M.J."/>
        </authorList>
    </citation>
    <scope>NUCLEOTIDE SEQUENCE</scope>
    <source>
        <strain evidence="1">ChiBcolR7-4860</strain>
    </source>
</reference>
<dbReference type="RefSeq" id="WP_278711082.1">
    <property type="nucleotide sequence ID" value="NZ_DYUX01000013.1"/>
</dbReference>
<evidence type="ECO:0000313" key="1">
    <source>
        <dbReference type="EMBL" id="HJG41534.1"/>
    </source>
</evidence>
<evidence type="ECO:0000313" key="2">
    <source>
        <dbReference type="Proteomes" id="UP000786560"/>
    </source>
</evidence>
<comment type="caution">
    <text evidence="1">The sequence shown here is derived from an EMBL/GenBank/DDBJ whole genome shotgun (WGS) entry which is preliminary data.</text>
</comment>
<organism evidence="1 2">
    <name type="scientific">Bifidobacterium pullorum subsp. gallinarum</name>
    <dbReference type="NCBI Taxonomy" id="78344"/>
    <lineage>
        <taxon>Bacteria</taxon>
        <taxon>Bacillati</taxon>
        <taxon>Actinomycetota</taxon>
        <taxon>Actinomycetes</taxon>
        <taxon>Bifidobacteriales</taxon>
        <taxon>Bifidobacteriaceae</taxon>
        <taxon>Bifidobacterium</taxon>
    </lineage>
</organism>
<proteinExistence type="predicted"/>
<sequence length="188" mass="19838">MEQLLSFQLSRISGWLLAYAYGEYSKTVTVRTQALADVCALAAYCSALAPVPVRFNAAGDDIAARRLLEAFAFIAPSCNVSVNTGVTALSVVDASAPERDRLTVDMSERALLPSLATSNRGTAASLRRFIIEDTGRRRASILSNGTSASAIVVSVAEIAGDKWPAVAGWLKRPESMPSSDSKTPKGGA</sequence>
<reference evidence="1" key="2">
    <citation type="submission" date="2021-09" db="EMBL/GenBank/DDBJ databases">
        <authorList>
            <person name="Gilroy R."/>
        </authorList>
    </citation>
    <scope>NUCLEOTIDE SEQUENCE</scope>
    <source>
        <strain evidence="1">ChiBcolR7-4860</strain>
    </source>
</reference>
<protein>
    <submittedName>
        <fullName evidence="1">Uncharacterized protein</fullName>
    </submittedName>
</protein>
<dbReference type="AlphaFoldDB" id="A0A921IX23"/>
<dbReference type="Proteomes" id="UP000786560">
    <property type="component" value="Unassembled WGS sequence"/>
</dbReference>
<name>A0A921IX23_9BIFI</name>